<dbReference type="RefSeq" id="XP_001829003.2">
    <property type="nucleotide sequence ID" value="XM_001828951.2"/>
</dbReference>
<keyword evidence="2" id="KW-0472">Membrane</keyword>
<organism evidence="4 5">
    <name type="scientific">Coprinopsis cinerea (strain Okayama-7 / 130 / ATCC MYA-4618 / FGSC 9003)</name>
    <name type="common">Inky cap fungus</name>
    <name type="synonym">Hormographiella aspergillata</name>
    <dbReference type="NCBI Taxonomy" id="240176"/>
    <lineage>
        <taxon>Eukaryota</taxon>
        <taxon>Fungi</taxon>
        <taxon>Dikarya</taxon>
        <taxon>Basidiomycota</taxon>
        <taxon>Agaricomycotina</taxon>
        <taxon>Agaricomycetes</taxon>
        <taxon>Agaricomycetidae</taxon>
        <taxon>Agaricales</taxon>
        <taxon>Agaricineae</taxon>
        <taxon>Psathyrellaceae</taxon>
        <taxon>Coprinopsis</taxon>
    </lineage>
</organism>
<dbReference type="AlphaFoldDB" id="A8N2I3"/>
<evidence type="ECO:0000313" key="5">
    <source>
        <dbReference type="Proteomes" id="UP000001861"/>
    </source>
</evidence>
<feature type="transmembrane region" description="Helical" evidence="2">
    <location>
        <begin position="260"/>
        <end position="285"/>
    </location>
</feature>
<dbReference type="OMA" id="QYGWIDQ"/>
<dbReference type="VEuPathDB" id="FungiDB:CC1G_01683"/>
<reference evidence="4 5" key="1">
    <citation type="journal article" date="2010" name="Proc. Natl. Acad. Sci. U.S.A.">
        <title>Insights into evolution of multicellular fungi from the assembled chromosomes of the mushroom Coprinopsis cinerea (Coprinus cinereus).</title>
        <authorList>
            <person name="Stajich J.E."/>
            <person name="Wilke S.K."/>
            <person name="Ahren D."/>
            <person name="Au C.H."/>
            <person name="Birren B.W."/>
            <person name="Borodovsky M."/>
            <person name="Burns C."/>
            <person name="Canback B."/>
            <person name="Casselton L.A."/>
            <person name="Cheng C.K."/>
            <person name="Deng J."/>
            <person name="Dietrich F.S."/>
            <person name="Fargo D.C."/>
            <person name="Farman M.L."/>
            <person name="Gathman A.C."/>
            <person name="Goldberg J."/>
            <person name="Guigo R."/>
            <person name="Hoegger P.J."/>
            <person name="Hooker J.B."/>
            <person name="Huggins A."/>
            <person name="James T.Y."/>
            <person name="Kamada T."/>
            <person name="Kilaru S."/>
            <person name="Kodira C."/>
            <person name="Kues U."/>
            <person name="Kupfer D."/>
            <person name="Kwan H.S."/>
            <person name="Lomsadze A."/>
            <person name="Li W."/>
            <person name="Lilly W.W."/>
            <person name="Ma L.J."/>
            <person name="Mackey A.J."/>
            <person name="Manning G."/>
            <person name="Martin F."/>
            <person name="Muraguchi H."/>
            <person name="Natvig D.O."/>
            <person name="Palmerini H."/>
            <person name="Ramesh M.A."/>
            <person name="Rehmeyer C.J."/>
            <person name="Roe B.A."/>
            <person name="Shenoy N."/>
            <person name="Stanke M."/>
            <person name="Ter-Hovhannisyan V."/>
            <person name="Tunlid A."/>
            <person name="Velagapudi R."/>
            <person name="Vision T.J."/>
            <person name="Zeng Q."/>
            <person name="Zolan M.E."/>
            <person name="Pukkila P.J."/>
        </authorList>
    </citation>
    <scope>NUCLEOTIDE SEQUENCE [LARGE SCALE GENOMIC DNA]</scope>
    <source>
        <strain evidence="5">Okayama-7 / 130 / ATCC MYA-4618 / FGSC 9003</strain>
    </source>
</reference>
<sequence>MGLYSILQRSALLILVLGTRGTLCTRDTYVDYLEMSFFFDWNPPAQLYPVPVTQQCETINIKWSRGPAQGPNPVPPYYLQVYASIYTVPIVIPAGDRLSYDWAVPFPPGTLYQICMFDKNGNTGGCQDVYTVTPSLSSQDPTCANVTLPPQLEVEGIVNNGPISQYGWIEQCTDISVVPKGGSPPYTFTIAPSLHPPYNITGDGAMNWTVTLSWASSFFISVADSAGNMWANGLLHSGGPGTTECLIGSSSGTGAHVEPAVAIGAGVGGSAAGLLVGLLSMFCVMRRKGRKERDRQAFLDFSSGADNSSLLNWHNRSQHRPESTTPIPYPDRSVGTGGAGHHSLGSSPYHVEPFVIPTEDGQRNVPSSPHSNAEAPLPIPQSLSTFSSTVGQPAVKPHPGAVYVLHHDNNAPPVTIYHEEGQEIVELPPRYPANSPPPELVSRNVSDNRRESEGNRTDGSDLPPMLQQQRRPNHIRKPAHHPHQERQGRR</sequence>
<dbReference type="OrthoDB" id="2563021at2759"/>
<feature type="compositionally biased region" description="Basic residues" evidence="1">
    <location>
        <begin position="471"/>
        <end position="481"/>
    </location>
</feature>
<feature type="compositionally biased region" description="Basic and acidic residues" evidence="1">
    <location>
        <begin position="446"/>
        <end position="459"/>
    </location>
</feature>
<accession>A8N2I3</accession>
<evidence type="ECO:0000256" key="2">
    <source>
        <dbReference type="SAM" id="Phobius"/>
    </source>
</evidence>
<proteinExistence type="predicted"/>
<name>A8N2I3_COPC7</name>
<dbReference type="STRING" id="240176.A8N2I3"/>
<feature type="region of interest" description="Disordered" evidence="1">
    <location>
        <begin position="310"/>
        <end position="380"/>
    </location>
</feature>
<keyword evidence="3" id="KW-0732">Signal</keyword>
<evidence type="ECO:0000256" key="1">
    <source>
        <dbReference type="SAM" id="MobiDB-lite"/>
    </source>
</evidence>
<dbReference type="eggNOG" id="ENOG502SM4T">
    <property type="taxonomic scope" value="Eukaryota"/>
</dbReference>
<feature type="signal peptide" evidence="3">
    <location>
        <begin position="1"/>
        <end position="21"/>
    </location>
</feature>
<dbReference type="Proteomes" id="UP000001861">
    <property type="component" value="Unassembled WGS sequence"/>
</dbReference>
<dbReference type="GeneID" id="6005429"/>
<evidence type="ECO:0000256" key="3">
    <source>
        <dbReference type="SAM" id="SignalP"/>
    </source>
</evidence>
<comment type="caution">
    <text evidence="4">The sequence shown here is derived from an EMBL/GenBank/DDBJ whole genome shotgun (WGS) entry which is preliminary data.</text>
</comment>
<gene>
    <name evidence="4" type="ORF">CC1G_01683</name>
</gene>
<evidence type="ECO:0000313" key="4">
    <source>
        <dbReference type="EMBL" id="EAU92638.2"/>
    </source>
</evidence>
<keyword evidence="2" id="KW-0812">Transmembrane</keyword>
<dbReference type="HOGENOM" id="CLU_041803_0_0_1"/>
<dbReference type="EMBL" id="AACS02000001">
    <property type="protein sequence ID" value="EAU92638.2"/>
    <property type="molecule type" value="Genomic_DNA"/>
</dbReference>
<protein>
    <recommendedName>
        <fullName evidence="6">Fibronectin type-III domain-containing protein</fullName>
    </recommendedName>
</protein>
<evidence type="ECO:0008006" key="6">
    <source>
        <dbReference type="Google" id="ProtNLM"/>
    </source>
</evidence>
<dbReference type="KEGG" id="cci:CC1G_01683"/>
<dbReference type="InParanoid" id="A8N2I3"/>
<keyword evidence="5" id="KW-1185">Reference proteome</keyword>
<feature type="compositionally biased region" description="Pro residues" evidence="1">
    <location>
        <begin position="429"/>
        <end position="439"/>
    </location>
</feature>
<feature type="chain" id="PRO_5002726153" description="Fibronectin type-III domain-containing protein" evidence="3">
    <location>
        <begin position="22"/>
        <end position="490"/>
    </location>
</feature>
<feature type="region of interest" description="Disordered" evidence="1">
    <location>
        <begin position="427"/>
        <end position="490"/>
    </location>
</feature>
<keyword evidence="2" id="KW-1133">Transmembrane helix</keyword>